<proteinExistence type="inferred from homology"/>
<evidence type="ECO:0000313" key="8">
    <source>
        <dbReference type="EMBL" id="RDH83323.1"/>
    </source>
</evidence>
<dbReference type="EMBL" id="QFXE01000020">
    <property type="protein sequence ID" value="RDH83323.1"/>
    <property type="molecule type" value="Genomic_DNA"/>
</dbReference>
<keyword evidence="2" id="KW-0813">Transport</keyword>
<dbReference type="SUPFAM" id="SSF52540">
    <property type="entry name" value="P-loop containing nucleoside triphosphate hydrolases"/>
    <property type="match status" value="1"/>
</dbReference>
<dbReference type="Pfam" id="PF00005">
    <property type="entry name" value="ABC_tran"/>
    <property type="match status" value="1"/>
</dbReference>
<evidence type="ECO:0000259" key="7">
    <source>
        <dbReference type="PROSITE" id="PS50893"/>
    </source>
</evidence>
<comment type="similarity">
    <text evidence="1">Belongs to the ABC transporter superfamily.</text>
</comment>
<evidence type="ECO:0000256" key="5">
    <source>
        <dbReference type="ARBA" id="ARBA00022967"/>
    </source>
</evidence>
<evidence type="ECO:0000256" key="3">
    <source>
        <dbReference type="ARBA" id="ARBA00022741"/>
    </source>
</evidence>
<reference evidence="8 9" key="1">
    <citation type="journal article" date="2018" name="ISME J.">
        <title>Endosymbiont genomes yield clues of tubeworm success.</title>
        <authorList>
            <person name="Li Y."/>
            <person name="Liles M.R."/>
            <person name="Halanych K.M."/>
        </authorList>
    </citation>
    <scope>NUCLEOTIDE SEQUENCE [LARGE SCALE GENOMIC DNA]</scope>
    <source>
        <strain evidence="8">A1462</strain>
    </source>
</reference>
<dbReference type="CDD" id="cd03214">
    <property type="entry name" value="ABC_Iron-Siderophores_B12_Hemin"/>
    <property type="match status" value="1"/>
</dbReference>
<dbReference type="GO" id="GO:0005524">
    <property type="term" value="F:ATP binding"/>
    <property type="evidence" value="ECO:0007669"/>
    <property type="project" value="UniProtKB-KW"/>
</dbReference>
<dbReference type="Gene3D" id="3.40.50.300">
    <property type="entry name" value="P-loop containing nucleotide triphosphate hydrolases"/>
    <property type="match status" value="1"/>
</dbReference>
<dbReference type="PANTHER" id="PTHR42794">
    <property type="entry name" value="HEMIN IMPORT ATP-BINDING PROTEIN HMUV"/>
    <property type="match status" value="1"/>
</dbReference>
<dbReference type="Proteomes" id="UP000254771">
    <property type="component" value="Unassembled WGS sequence"/>
</dbReference>
<name>A0A370DEP9_9GAMM</name>
<evidence type="ECO:0000256" key="2">
    <source>
        <dbReference type="ARBA" id="ARBA00022448"/>
    </source>
</evidence>
<protein>
    <submittedName>
        <fullName evidence="8">ABC transporter</fullName>
    </submittedName>
</protein>
<keyword evidence="4" id="KW-0067">ATP-binding</keyword>
<keyword evidence="3" id="KW-0547">Nucleotide-binding</keyword>
<sequence>MSLLRGTALSLSIGDQPILEAVDIELKKGEILGLIGPNGAGKSSLLRCLAGSVRTDSGVLQLGQQRFVDIPRNERARRIAYLPQQTEVHWPLSVTRIIELGRIPHLEPWGKLSERDQQVIESVIADADLLPFRHRPFNTLSGGERARVLLARALAAEPEILLADEPVAALDPAHQLDVMEMLAEHCSRGNAAIVVLHDLRLAAHFCQRLQLLHQGCTLAVGKLGEVLTPDNLENAYQIHLPDTQSAIDTLLNITWSRIKK</sequence>
<keyword evidence="9" id="KW-1185">Reference proteome</keyword>
<comment type="function">
    <text evidence="6">Part of the ABC transporter complex HmuTUV involved in hemin import. Responsible for energy coupling to the transport system.</text>
</comment>
<dbReference type="InterPro" id="IPR003439">
    <property type="entry name" value="ABC_transporter-like_ATP-bd"/>
</dbReference>
<evidence type="ECO:0000256" key="4">
    <source>
        <dbReference type="ARBA" id="ARBA00022840"/>
    </source>
</evidence>
<dbReference type="PROSITE" id="PS00211">
    <property type="entry name" value="ABC_TRANSPORTER_1"/>
    <property type="match status" value="1"/>
</dbReference>
<dbReference type="AlphaFoldDB" id="A0A370DEP9"/>
<dbReference type="FunFam" id="3.40.50.300:FF:000134">
    <property type="entry name" value="Iron-enterobactin ABC transporter ATP-binding protein"/>
    <property type="match status" value="1"/>
</dbReference>
<evidence type="ECO:0000313" key="9">
    <source>
        <dbReference type="Proteomes" id="UP000254771"/>
    </source>
</evidence>
<comment type="caution">
    <text evidence="8">The sequence shown here is derived from an EMBL/GenBank/DDBJ whole genome shotgun (WGS) entry which is preliminary data.</text>
</comment>
<accession>A0A370DEP9</accession>
<gene>
    <name evidence="8" type="ORF">DIZ78_15115</name>
</gene>
<dbReference type="InterPro" id="IPR003593">
    <property type="entry name" value="AAA+_ATPase"/>
</dbReference>
<dbReference type="SMART" id="SM00382">
    <property type="entry name" value="AAA"/>
    <property type="match status" value="1"/>
</dbReference>
<dbReference type="InterPro" id="IPR027417">
    <property type="entry name" value="P-loop_NTPase"/>
</dbReference>
<keyword evidence="5" id="KW-1278">Translocase</keyword>
<organism evidence="8 9">
    <name type="scientific">endosymbiont of Escarpia spicata</name>
    <dbReference type="NCBI Taxonomy" id="2200908"/>
    <lineage>
        <taxon>Bacteria</taxon>
        <taxon>Pseudomonadati</taxon>
        <taxon>Pseudomonadota</taxon>
        <taxon>Gammaproteobacteria</taxon>
        <taxon>sulfur-oxidizing symbionts</taxon>
    </lineage>
</organism>
<feature type="domain" description="ABC transporter" evidence="7">
    <location>
        <begin position="4"/>
        <end position="239"/>
    </location>
</feature>
<evidence type="ECO:0000256" key="1">
    <source>
        <dbReference type="ARBA" id="ARBA00005417"/>
    </source>
</evidence>
<evidence type="ECO:0000256" key="6">
    <source>
        <dbReference type="ARBA" id="ARBA00037066"/>
    </source>
</evidence>
<dbReference type="PANTHER" id="PTHR42794:SF1">
    <property type="entry name" value="HEMIN IMPORT ATP-BINDING PROTEIN HMUV"/>
    <property type="match status" value="1"/>
</dbReference>
<dbReference type="InterPro" id="IPR017871">
    <property type="entry name" value="ABC_transporter-like_CS"/>
</dbReference>
<dbReference type="PROSITE" id="PS50893">
    <property type="entry name" value="ABC_TRANSPORTER_2"/>
    <property type="match status" value="1"/>
</dbReference>
<dbReference type="GO" id="GO:0016887">
    <property type="term" value="F:ATP hydrolysis activity"/>
    <property type="evidence" value="ECO:0007669"/>
    <property type="project" value="InterPro"/>
</dbReference>